<organism evidence="2 3">
    <name type="scientific">Limosa lapponica baueri</name>
    <dbReference type="NCBI Taxonomy" id="1758121"/>
    <lineage>
        <taxon>Eukaryota</taxon>
        <taxon>Metazoa</taxon>
        <taxon>Chordata</taxon>
        <taxon>Craniata</taxon>
        <taxon>Vertebrata</taxon>
        <taxon>Euteleostomi</taxon>
        <taxon>Archelosauria</taxon>
        <taxon>Archosauria</taxon>
        <taxon>Dinosauria</taxon>
        <taxon>Saurischia</taxon>
        <taxon>Theropoda</taxon>
        <taxon>Coelurosauria</taxon>
        <taxon>Aves</taxon>
        <taxon>Neognathae</taxon>
        <taxon>Neoaves</taxon>
        <taxon>Charadriiformes</taxon>
        <taxon>Scolopacidae</taxon>
        <taxon>Limosa</taxon>
    </lineage>
</organism>
<dbReference type="SMART" id="SM00409">
    <property type="entry name" value="IG"/>
    <property type="match status" value="2"/>
</dbReference>
<accession>A0A2I0T6U6</accession>
<keyword evidence="3" id="KW-1185">Reference proteome</keyword>
<dbReference type="Gene3D" id="2.60.40.10">
    <property type="entry name" value="Immunoglobulins"/>
    <property type="match status" value="2"/>
</dbReference>
<dbReference type="PANTHER" id="PTHR45080">
    <property type="entry name" value="CONTACTIN 5"/>
    <property type="match status" value="1"/>
</dbReference>
<gene>
    <name evidence="2" type="ORF">llap_20198</name>
</gene>
<reference evidence="3" key="1">
    <citation type="submission" date="2017-11" db="EMBL/GenBank/DDBJ databases">
        <authorList>
            <person name="Lima N.C."/>
            <person name="Parody-Merino A.M."/>
            <person name="Battley P.F."/>
            <person name="Fidler A.E."/>
            <person name="Prosdocimi F."/>
        </authorList>
    </citation>
    <scope>NUCLEOTIDE SEQUENCE [LARGE SCALE GENOMIC DNA]</scope>
</reference>
<dbReference type="FunFam" id="2.60.40.10:FF:000285">
    <property type="entry name" value="Hemicentin 1"/>
    <property type="match status" value="1"/>
</dbReference>
<feature type="domain" description="Ig-like" evidence="1">
    <location>
        <begin position="13"/>
        <end position="110"/>
    </location>
</feature>
<dbReference type="InterPro" id="IPR050958">
    <property type="entry name" value="Cell_Adh-Cytoskel_Orgn"/>
</dbReference>
<dbReference type="GO" id="GO:0050808">
    <property type="term" value="P:synapse organization"/>
    <property type="evidence" value="ECO:0007669"/>
    <property type="project" value="TreeGrafter"/>
</dbReference>
<dbReference type="AlphaFoldDB" id="A0A2I0T6U6"/>
<dbReference type="InterPro" id="IPR013098">
    <property type="entry name" value="Ig_I-set"/>
</dbReference>
<dbReference type="InterPro" id="IPR013783">
    <property type="entry name" value="Ig-like_fold"/>
</dbReference>
<evidence type="ECO:0000313" key="3">
    <source>
        <dbReference type="Proteomes" id="UP000233556"/>
    </source>
</evidence>
<dbReference type="InterPro" id="IPR003599">
    <property type="entry name" value="Ig_sub"/>
</dbReference>
<dbReference type="GO" id="GO:0043025">
    <property type="term" value="C:neuronal cell body"/>
    <property type="evidence" value="ECO:0007669"/>
    <property type="project" value="TreeGrafter"/>
</dbReference>
<dbReference type="Pfam" id="PF07679">
    <property type="entry name" value="I-set"/>
    <property type="match status" value="2"/>
</dbReference>
<dbReference type="PROSITE" id="PS50835">
    <property type="entry name" value="IG_LIKE"/>
    <property type="match status" value="2"/>
</dbReference>
<evidence type="ECO:0000259" key="1">
    <source>
        <dbReference type="PROSITE" id="PS50835"/>
    </source>
</evidence>
<sequence length="226" mass="24846">MWREGNSCRYLGPEYQILRVPPFVEGGDELLDYIVILHSPLELDCSATGTPSPTITWLKDGQPVEEGAGHKILLNGQKLLISRAQVSDTGHYKCVAANKAGEHEREFDVTVHEPPSLEDAGTMLNETVVVNNPIHLECRASGNPLPAITWYKDNRPLTSSASATFLNRGQVLQIEGAQISDTGIYKCVAANTAGTAELFYSLQVHVIWKALQLLGFTLDDFKARSR</sequence>
<dbReference type="InterPro" id="IPR003598">
    <property type="entry name" value="Ig_sub2"/>
</dbReference>
<dbReference type="OrthoDB" id="5985519at2759"/>
<dbReference type="SMART" id="SM00408">
    <property type="entry name" value="IGc2"/>
    <property type="match status" value="2"/>
</dbReference>
<dbReference type="GO" id="GO:0007156">
    <property type="term" value="P:homophilic cell adhesion via plasma membrane adhesion molecules"/>
    <property type="evidence" value="ECO:0007669"/>
    <property type="project" value="TreeGrafter"/>
</dbReference>
<dbReference type="InterPro" id="IPR036179">
    <property type="entry name" value="Ig-like_dom_sf"/>
</dbReference>
<reference evidence="3" key="2">
    <citation type="submission" date="2017-12" db="EMBL/GenBank/DDBJ databases">
        <title>Genome sequence of the Bar-tailed Godwit (Limosa lapponica baueri).</title>
        <authorList>
            <person name="Lima N.C.B."/>
            <person name="Parody-Merino A.M."/>
            <person name="Battley P.F."/>
            <person name="Fidler A.E."/>
            <person name="Prosdocimi F."/>
        </authorList>
    </citation>
    <scope>NUCLEOTIDE SEQUENCE [LARGE SCALE GENOMIC DNA]</scope>
</reference>
<proteinExistence type="predicted"/>
<dbReference type="GO" id="GO:0030424">
    <property type="term" value="C:axon"/>
    <property type="evidence" value="ECO:0007669"/>
    <property type="project" value="TreeGrafter"/>
</dbReference>
<dbReference type="EMBL" id="KZ516912">
    <property type="protein sequence ID" value="PKU29498.1"/>
    <property type="molecule type" value="Genomic_DNA"/>
</dbReference>
<dbReference type="FunFam" id="2.60.40.10:FF:001315">
    <property type="entry name" value="Hemicentin 1"/>
    <property type="match status" value="1"/>
</dbReference>
<dbReference type="PANTHER" id="PTHR45080:SF28">
    <property type="entry name" value="HEMICENTIN-2"/>
    <property type="match status" value="1"/>
</dbReference>
<dbReference type="Proteomes" id="UP000233556">
    <property type="component" value="Unassembled WGS sequence"/>
</dbReference>
<name>A0A2I0T6U6_LIMLA</name>
<dbReference type="GO" id="GO:0005886">
    <property type="term" value="C:plasma membrane"/>
    <property type="evidence" value="ECO:0007669"/>
    <property type="project" value="TreeGrafter"/>
</dbReference>
<dbReference type="SUPFAM" id="SSF48726">
    <property type="entry name" value="Immunoglobulin"/>
    <property type="match status" value="2"/>
</dbReference>
<dbReference type="GO" id="GO:0008046">
    <property type="term" value="F:axon guidance receptor activity"/>
    <property type="evidence" value="ECO:0007669"/>
    <property type="project" value="TreeGrafter"/>
</dbReference>
<feature type="domain" description="Ig-like" evidence="1">
    <location>
        <begin position="115"/>
        <end position="203"/>
    </location>
</feature>
<dbReference type="InterPro" id="IPR007110">
    <property type="entry name" value="Ig-like_dom"/>
</dbReference>
<evidence type="ECO:0000313" key="2">
    <source>
        <dbReference type="EMBL" id="PKU29498.1"/>
    </source>
</evidence>
<protein>
    <recommendedName>
        <fullName evidence="1">Ig-like domain-containing protein</fullName>
    </recommendedName>
</protein>